<accession>A0ACD1AEV8</accession>
<dbReference type="EMBL" id="CP042469">
    <property type="protein sequence ID" value="QOX64695.1"/>
    <property type="molecule type" value="Genomic_DNA"/>
</dbReference>
<dbReference type="Proteomes" id="UP000594014">
    <property type="component" value="Chromosome"/>
</dbReference>
<keyword evidence="2" id="KW-1185">Reference proteome</keyword>
<evidence type="ECO:0000313" key="1">
    <source>
        <dbReference type="EMBL" id="QOX64695.1"/>
    </source>
</evidence>
<protein>
    <submittedName>
        <fullName evidence="1">FAD-dependent oxidoreductase</fullName>
    </submittedName>
</protein>
<name>A0ACD1AEV8_9FIRM</name>
<evidence type="ECO:0000313" key="2">
    <source>
        <dbReference type="Proteomes" id="UP000594014"/>
    </source>
</evidence>
<organism evidence="1 2">
    <name type="scientific">Anoxybacterium hadale</name>
    <dbReference type="NCBI Taxonomy" id="3408580"/>
    <lineage>
        <taxon>Bacteria</taxon>
        <taxon>Bacillati</taxon>
        <taxon>Bacillota</taxon>
        <taxon>Clostridia</taxon>
        <taxon>Peptostreptococcales</taxon>
        <taxon>Anaerovoracaceae</taxon>
        <taxon>Anoxybacterium</taxon>
    </lineage>
</organism>
<gene>
    <name evidence="1" type="ORF">FRZ06_15760</name>
</gene>
<reference evidence="1" key="1">
    <citation type="submission" date="2019-08" db="EMBL/GenBank/DDBJ databases">
        <title>Genome sequence of Clostridiales bacterium MT110.</title>
        <authorList>
            <person name="Cao J."/>
        </authorList>
    </citation>
    <scope>NUCLEOTIDE SEQUENCE</scope>
    <source>
        <strain evidence="1">MT110</strain>
    </source>
</reference>
<proteinExistence type="predicted"/>
<sequence>MNSYPHVLSPTRIRGHFIKNRIVTGPSTIHSASNGELYPTEAAMRFFENRARAGAGIVTVAGVGTGPAADDGMHASWDLYQQNHTNALAELADRIHFYGAKASMELMGIFHDGYTVSHGASLMNFEPGREIPIKEMERFKEWYANDAAVLRDLGYDAILLHFGHSIPVAQFLSPYTNKRKDQYGGSTENRCRYLIEILEAVRAKAGPNMIIEVRISGSEFINGGIDLQEGIRIGQLLQPHVDLLQVSAGMHNPKLMTVTHPCGFLPPTPNVFLAEEFKKSGQFHIPISTIGAIGNLQEAEEIIASGKADFVTIARALIADIDMISKCKEGRIDEVVPCIKCMHCHDSAVFGHQMRCAVNPTVGLEQHIERMIQPVKKQKKVAVIGGGPAGMKAALTAVERGHSVTLFEKSGALGGKLQFSDFVSFKYPLRKYKDYLIQQIEKSAVEVRLNRELTAGELSGYEAVIAAVGAEPLIPSIPGIECAIPATEAYGKEAELGERTVVIGGGQVGCETALHLARMGKAVTILEMQGNLAPDASATHRDELMAEFEKDADRIQIIVSGRCIEVGPKSITYEKNGTPTTIDTDSVVLSVGMRPLSALADSFMGITEEYAQAGDCIRARTVEEATREGYYAGINL</sequence>